<dbReference type="SUPFAM" id="SSF52096">
    <property type="entry name" value="ClpP/crotonase"/>
    <property type="match status" value="1"/>
</dbReference>
<comment type="similarity">
    <text evidence="1">Belongs to the enoyl-CoA hydratase/isomerase family.</text>
</comment>
<evidence type="ECO:0000313" key="4">
    <source>
        <dbReference type="Proteomes" id="UP000001364"/>
    </source>
</evidence>
<sequence length="275" mass="29722">MSGYQVQEAVHDRRLGKEQMMSCLKIEVEDFVATVTLANPPVNSASVDMMLELTAAFDAFNESPDVRAVLLTAEGKTFCAGADLKNRPGPDAPAGTAFARQRMAREMSWSMVECSKPVVVAVNGAALGAGLGIVASCDIIVASERAVFGLPEIDVGLAGGAKHAVRFIPHSLARRMVLTGWRVPAEELYRRGLIEAALPHEEFLDYARGIAKEIASKSPVAVAAAKDSLNVIDNLSLRDGYRYEQGNTYKLSKSEDAKEAVRAFIEKRPPVFQGR</sequence>
<dbReference type="GO" id="GO:0016829">
    <property type="term" value="F:lyase activity"/>
    <property type="evidence" value="ECO:0007669"/>
    <property type="project" value="UniProtKB-KW"/>
</dbReference>
<dbReference type="PANTHER" id="PTHR11941:SF54">
    <property type="entry name" value="ENOYL-COA HYDRATASE, MITOCHONDRIAL"/>
    <property type="match status" value="1"/>
</dbReference>
<dbReference type="OrthoDB" id="9777711at2"/>
<proteinExistence type="inferred from homology"/>
<reference evidence="3 4" key="1">
    <citation type="journal article" date="2010" name="J. Bacteriol.">
        <title>The genetic basis of laboratory adaptation in Caulobacter crescentus.</title>
        <authorList>
            <person name="Marks M.E."/>
            <person name="Castro-Rojas C.M."/>
            <person name="Teiling C."/>
            <person name="Du L."/>
            <person name="Kapatral V."/>
            <person name="Walunas T.L."/>
            <person name="Crosson S."/>
        </authorList>
    </citation>
    <scope>NUCLEOTIDE SEQUENCE [LARGE SCALE GENOMIC DNA]</scope>
    <source>
        <strain evidence="4">NA1000 / CB15N</strain>
    </source>
</reference>
<dbReference type="InterPro" id="IPR014748">
    <property type="entry name" value="Enoyl-CoA_hydra_C"/>
</dbReference>
<evidence type="ECO:0000256" key="1">
    <source>
        <dbReference type="ARBA" id="ARBA00005254"/>
    </source>
</evidence>
<dbReference type="Gene3D" id="3.90.226.10">
    <property type="entry name" value="2-enoyl-CoA Hydratase, Chain A, domain 1"/>
    <property type="match status" value="1"/>
</dbReference>
<dbReference type="Pfam" id="PF00378">
    <property type="entry name" value="ECH_1"/>
    <property type="match status" value="1"/>
</dbReference>
<dbReference type="Proteomes" id="UP000001364">
    <property type="component" value="Chromosome"/>
</dbReference>
<dbReference type="KEGG" id="ccs:CCNA_01891"/>
<dbReference type="HOGENOM" id="CLU_009834_7_0_5"/>
<dbReference type="NCBIfam" id="NF005073">
    <property type="entry name" value="PRK06495.1"/>
    <property type="match status" value="1"/>
</dbReference>
<keyword evidence="2" id="KW-0456">Lyase</keyword>
<evidence type="ECO:0000313" key="3">
    <source>
        <dbReference type="EMBL" id="ACL95356.1"/>
    </source>
</evidence>
<dbReference type="InterPro" id="IPR001753">
    <property type="entry name" value="Enoyl-CoA_hydra/iso"/>
</dbReference>
<name>A0A0H3CAK1_CAUVN</name>
<gene>
    <name evidence="3" type="ordered locus">CCNA_01891</name>
</gene>
<keyword evidence="4" id="KW-1185">Reference proteome</keyword>
<dbReference type="PATRIC" id="fig|565050.3.peg.1851"/>
<dbReference type="CDD" id="cd06558">
    <property type="entry name" value="crotonase-like"/>
    <property type="match status" value="1"/>
</dbReference>
<organism evidence="3 4">
    <name type="scientific">Caulobacter vibrioides (strain NA1000 / CB15N)</name>
    <name type="common">Caulobacter crescentus</name>
    <dbReference type="NCBI Taxonomy" id="565050"/>
    <lineage>
        <taxon>Bacteria</taxon>
        <taxon>Pseudomonadati</taxon>
        <taxon>Pseudomonadota</taxon>
        <taxon>Alphaproteobacteria</taxon>
        <taxon>Caulobacterales</taxon>
        <taxon>Caulobacteraceae</taxon>
        <taxon>Caulobacter</taxon>
    </lineage>
</organism>
<dbReference type="PhylomeDB" id="A0A0H3CAK1"/>
<dbReference type="PANTHER" id="PTHR11941">
    <property type="entry name" value="ENOYL-COA HYDRATASE-RELATED"/>
    <property type="match status" value="1"/>
</dbReference>
<dbReference type="GO" id="GO:0006635">
    <property type="term" value="P:fatty acid beta-oxidation"/>
    <property type="evidence" value="ECO:0007669"/>
    <property type="project" value="TreeGrafter"/>
</dbReference>
<dbReference type="InterPro" id="IPR029045">
    <property type="entry name" value="ClpP/crotonase-like_dom_sf"/>
</dbReference>
<dbReference type="GeneID" id="7331439"/>
<dbReference type="AlphaFoldDB" id="A0A0H3CAK1"/>
<accession>A0A0H3CAK1</accession>
<evidence type="ECO:0000256" key="2">
    <source>
        <dbReference type="ARBA" id="ARBA00023239"/>
    </source>
</evidence>
<dbReference type="EMBL" id="CP001340">
    <property type="protein sequence ID" value="ACL95356.1"/>
    <property type="molecule type" value="Genomic_DNA"/>
</dbReference>
<dbReference type="RefSeq" id="YP_002517264.1">
    <property type="nucleotide sequence ID" value="NC_011916.1"/>
</dbReference>
<protein>
    <submittedName>
        <fullName evidence="3">Enoyl-CoA hydratase/carnithine racemase</fullName>
    </submittedName>
</protein>
<dbReference type="SMR" id="A0A0H3CAK1"/>
<dbReference type="RefSeq" id="WP_010919681.1">
    <property type="nucleotide sequence ID" value="NC_011916.1"/>
</dbReference>
<dbReference type="Gene3D" id="1.10.12.10">
    <property type="entry name" value="Lyase 2-enoyl-coa Hydratase, Chain A, domain 2"/>
    <property type="match status" value="1"/>
</dbReference>